<proteinExistence type="predicted"/>
<gene>
    <name evidence="1" type="ORF">LSH36_70g00005</name>
</gene>
<reference evidence="1" key="1">
    <citation type="journal article" date="2023" name="Mol. Biol. Evol.">
        <title>Third-Generation Sequencing Reveals the Adaptive Role of the Epigenome in Three Deep-Sea Polychaetes.</title>
        <authorList>
            <person name="Perez M."/>
            <person name="Aroh O."/>
            <person name="Sun Y."/>
            <person name="Lan Y."/>
            <person name="Juniper S.K."/>
            <person name="Young C.R."/>
            <person name="Angers B."/>
            <person name="Qian P.Y."/>
        </authorList>
    </citation>
    <scope>NUCLEOTIDE SEQUENCE</scope>
    <source>
        <strain evidence="1">P08H-3</strain>
    </source>
</reference>
<name>A0AAD9K3C7_9ANNE</name>
<keyword evidence="2" id="KW-1185">Reference proteome</keyword>
<dbReference type="Proteomes" id="UP001208570">
    <property type="component" value="Unassembled WGS sequence"/>
</dbReference>
<comment type="caution">
    <text evidence="1">The sequence shown here is derived from an EMBL/GenBank/DDBJ whole genome shotgun (WGS) entry which is preliminary data.</text>
</comment>
<accession>A0AAD9K3C7</accession>
<evidence type="ECO:0000313" key="2">
    <source>
        <dbReference type="Proteomes" id="UP001208570"/>
    </source>
</evidence>
<dbReference type="AlphaFoldDB" id="A0AAD9K3C7"/>
<dbReference type="EMBL" id="JAODUP010000070">
    <property type="protein sequence ID" value="KAK2164009.1"/>
    <property type="molecule type" value="Genomic_DNA"/>
</dbReference>
<protein>
    <submittedName>
        <fullName evidence="1">Uncharacterized protein</fullName>
    </submittedName>
</protein>
<organism evidence="1 2">
    <name type="scientific">Paralvinella palmiformis</name>
    <dbReference type="NCBI Taxonomy" id="53620"/>
    <lineage>
        <taxon>Eukaryota</taxon>
        <taxon>Metazoa</taxon>
        <taxon>Spiralia</taxon>
        <taxon>Lophotrochozoa</taxon>
        <taxon>Annelida</taxon>
        <taxon>Polychaeta</taxon>
        <taxon>Sedentaria</taxon>
        <taxon>Canalipalpata</taxon>
        <taxon>Terebellida</taxon>
        <taxon>Terebelliformia</taxon>
        <taxon>Alvinellidae</taxon>
        <taxon>Paralvinella</taxon>
    </lineage>
</organism>
<evidence type="ECO:0000313" key="1">
    <source>
        <dbReference type="EMBL" id="KAK2164009.1"/>
    </source>
</evidence>
<sequence length="70" mass="8091">MDDEDNNLDDVEKAAKAIVDMTVFLTTQVIYPAYLTYLREDHPDVYKEYFGQDNTVKTLDNNAITDGEKR</sequence>